<dbReference type="InterPro" id="IPR051304">
    <property type="entry name" value="SCF_F-box_domain"/>
</dbReference>
<dbReference type="AlphaFoldDB" id="A0A6D2IZ17"/>
<comment type="caution">
    <text evidence="2">The sequence shown here is derived from an EMBL/GenBank/DDBJ whole genome shotgun (WGS) entry which is preliminary data.</text>
</comment>
<evidence type="ECO:0000313" key="2">
    <source>
        <dbReference type="EMBL" id="CAA7032900.1"/>
    </source>
</evidence>
<dbReference type="OrthoDB" id="1082638at2759"/>
<dbReference type="Proteomes" id="UP000467841">
    <property type="component" value="Unassembled WGS sequence"/>
</dbReference>
<dbReference type="InterPro" id="IPR036047">
    <property type="entry name" value="F-box-like_dom_sf"/>
</dbReference>
<evidence type="ECO:0000313" key="3">
    <source>
        <dbReference type="Proteomes" id="UP000467841"/>
    </source>
</evidence>
<reference evidence="2" key="1">
    <citation type="submission" date="2020-01" db="EMBL/GenBank/DDBJ databases">
        <authorList>
            <person name="Mishra B."/>
        </authorList>
    </citation>
    <scope>NUCLEOTIDE SEQUENCE [LARGE SCALE GENOMIC DNA]</scope>
</reference>
<sequence length="354" mass="40690">MADWSNLPTELLGLIALRLLSVLDIIRFRSICTSWRSSASLPAGNIPRPLILLDPLVIRSNQNPDQKIRIPDVRVVSCATFSRVTLSSSSSKGWLIKHDPDLNDKTFRLLSPLSRFPFRLFRCRSIDLLKFNVTEIQPTYIVQKQRKKQADIRFIRAVVERRNDRLVVICCDRKVSPARGGIFRYGPALNDDIVNSCSWRERSLVGGACGELYIVDRIVEDNREQIKFAKSYGYITKVVRDDVGDTQLEREEGGFYPRTLGFKVYKIDDDSCQWKEVKSLGGDAFVMANDASFSVKASEYYGCLENSIYFTDEHESSKEYGIKVFKLDDITTMFGYYQGCFQMFFPKRRWNVVV</sequence>
<dbReference type="SUPFAM" id="SSF81383">
    <property type="entry name" value="F-box domain"/>
    <property type="match status" value="1"/>
</dbReference>
<dbReference type="PANTHER" id="PTHR47123">
    <property type="entry name" value="F-BOX PROTEIN SKIP23"/>
    <property type="match status" value="1"/>
</dbReference>
<accession>A0A6D2IZ17</accession>
<keyword evidence="3" id="KW-1185">Reference proteome</keyword>
<evidence type="ECO:0000259" key="1">
    <source>
        <dbReference type="Pfam" id="PF03478"/>
    </source>
</evidence>
<dbReference type="Pfam" id="PF03478">
    <property type="entry name" value="Beta-prop_KIB1-4"/>
    <property type="match status" value="1"/>
</dbReference>
<dbReference type="Gene3D" id="1.20.1280.50">
    <property type="match status" value="1"/>
</dbReference>
<protein>
    <recommendedName>
        <fullName evidence="1">KIB1-4 beta-propeller domain-containing protein</fullName>
    </recommendedName>
</protein>
<dbReference type="EMBL" id="CACVBM020001129">
    <property type="protein sequence ID" value="CAA7032900.1"/>
    <property type="molecule type" value="Genomic_DNA"/>
</dbReference>
<dbReference type="PANTHER" id="PTHR47123:SF25">
    <property type="entry name" value="F-BOX PROTEIN"/>
    <property type="match status" value="1"/>
</dbReference>
<feature type="domain" description="KIB1-4 beta-propeller" evidence="1">
    <location>
        <begin position="200"/>
        <end position="325"/>
    </location>
</feature>
<organism evidence="2 3">
    <name type="scientific">Microthlaspi erraticum</name>
    <dbReference type="NCBI Taxonomy" id="1685480"/>
    <lineage>
        <taxon>Eukaryota</taxon>
        <taxon>Viridiplantae</taxon>
        <taxon>Streptophyta</taxon>
        <taxon>Embryophyta</taxon>
        <taxon>Tracheophyta</taxon>
        <taxon>Spermatophyta</taxon>
        <taxon>Magnoliopsida</taxon>
        <taxon>eudicotyledons</taxon>
        <taxon>Gunneridae</taxon>
        <taxon>Pentapetalae</taxon>
        <taxon>rosids</taxon>
        <taxon>malvids</taxon>
        <taxon>Brassicales</taxon>
        <taxon>Brassicaceae</taxon>
        <taxon>Coluteocarpeae</taxon>
        <taxon>Microthlaspi</taxon>
    </lineage>
</organism>
<dbReference type="InterPro" id="IPR005174">
    <property type="entry name" value="KIB1-4_b-propeller"/>
</dbReference>
<proteinExistence type="predicted"/>
<name>A0A6D2IZ17_9BRAS</name>
<gene>
    <name evidence="2" type="ORF">MERR_LOCUS20135</name>
</gene>